<feature type="region of interest" description="Disordered" evidence="4">
    <location>
        <begin position="275"/>
        <end position="296"/>
    </location>
</feature>
<evidence type="ECO:0000256" key="3">
    <source>
        <dbReference type="PROSITE-ProRule" id="PRU10141"/>
    </source>
</evidence>
<dbReference type="SUPFAM" id="SSF56112">
    <property type="entry name" value="Protein kinase-like (PK-like)"/>
    <property type="match status" value="1"/>
</dbReference>
<dbReference type="GO" id="GO:0004672">
    <property type="term" value="F:protein kinase activity"/>
    <property type="evidence" value="ECO:0007669"/>
    <property type="project" value="InterPro"/>
</dbReference>
<feature type="region of interest" description="Disordered" evidence="4">
    <location>
        <begin position="451"/>
        <end position="518"/>
    </location>
</feature>
<organism evidence="6 7">
    <name type="scientific">Linnemannia schmuckeri</name>
    <dbReference type="NCBI Taxonomy" id="64567"/>
    <lineage>
        <taxon>Eukaryota</taxon>
        <taxon>Fungi</taxon>
        <taxon>Fungi incertae sedis</taxon>
        <taxon>Mucoromycota</taxon>
        <taxon>Mortierellomycotina</taxon>
        <taxon>Mortierellomycetes</taxon>
        <taxon>Mortierellales</taxon>
        <taxon>Mortierellaceae</taxon>
        <taxon>Linnemannia</taxon>
    </lineage>
</organism>
<dbReference type="EMBL" id="JAAAUQ010002081">
    <property type="protein sequence ID" value="KAF9128162.1"/>
    <property type="molecule type" value="Genomic_DNA"/>
</dbReference>
<reference evidence="6" key="1">
    <citation type="journal article" date="2020" name="Fungal Divers.">
        <title>Resolving the Mortierellaceae phylogeny through synthesis of multi-gene phylogenetics and phylogenomics.</title>
        <authorList>
            <person name="Vandepol N."/>
            <person name="Liber J."/>
            <person name="Desiro A."/>
            <person name="Na H."/>
            <person name="Kennedy M."/>
            <person name="Barry K."/>
            <person name="Grigoriev I.V."/>
            <person name="Miller A.N."/>
            <person name="O'Donnell K."/>
            <person name="Stajich J.E."/>
            <person name="Bonito G."/>
        </authorList>
    </citation>
    <scope>NUCLEOTIDE SEQUENCE</scope>
    <source>
        <strain evidence="6">NRRL 6426</strain>
    </source>
</reference>
<dbReference type="Proteomes" id="UP000748756">
    <property type="component" value="Unassembled WGS sequence"/>
</dbReference>
<evidence type="ECO:0000256" key="2">
    <source>
        <dbReference type="ARBA" id="ARBA00022840"/>
    </source>
</evidence>
<protein>
    <recommendedName>
        <fullName evidence="5">Protein kinase domain-containing protein</fullName>
    </recommendedName>
</protein>
<feature type="compositionally biased region" description="Low complexity" evidence="4">
    <location>
        <begin position="336"/>
        <end position="354"/>
    </location>
</feature>
<dbReference type="PROSITE" id="PS50011">
    <property type="entry name" value="PROTEIN_KINASE_DOM"/>
    <property type="match status" value="1"/>
</dbReference>
<dbReference type="AlphaFoldDB" id="A0A9P5RED4"/>
<dbReference type="FunFam" id="1.10.510.10:FF:000571">
    <property type="entry name" value="Maternal embryonic leucine zipper kinase"/>
    <property type="match status" value="1"/>
</dbReference>
<feature type="binding site" evidence="3">
    <location>
        <position position="723"/>
    </location>
    <ligand>
        <name>ATP</name>
        <dbReference type="ChEBI" id="CHEBI:30616"/>
    </ligand>
</feature>
<feature type="region of interest" description="Disordered" evidence="4">
    <location>
        <begin position="1"/>
        <end position="76"/>
    </location>
</feature>
<dbReference type="GO" id="GO:0005524">
    <property type="term" value="F:ATP binding"/>
    <property type="evidence" value="ECO:0007669"/>
    <property type="project" value="UniProtKB-UniRule"/>
</dbReference>
<gene>
    <name evidence="6" type="ORF">BG015_004393</name>
</gene>
<dbReference type="CDD" id="cd05117">
    <property type="entry name" value="STKc_CAMK"/>
    <property type="match status" value="1"/>
</dbReference>
<dbReference type="PANTHER" id="PTHR24347">
    <property type="entry name" value="SERINE/THREONINE-PROTEIN KINASE"/>
    <property type="match status" value="1"/>
</dbReference>
<dbReference type="SMART" id="SM00220">
    <property type="entry name" value="S_TKc"/>
    <property type="match status" value="1"/>
</dbReference>
<feature type="compositionally biased region" description="Basic residues" evidence="4">
    <location>
        <begin position="395"/>
        <end position="404"/>
    </location>
</feature>
<feature type="compositionally biased region" description="Low complexity" evidence="4">
    <location>
        <begin position="28"/>
        <end position="41"/>
    </location>
</feature>
<feature type="region of interest" description="Disordered" evidence="4">
    <location>
        <begin position="548"/>
        <end position="567"/>
    </location>
</feature>
<feature type="region of interest" description="Disordered" evidence="4">
    <location>
        <begin position="132"/>
        <end position="215"/>
    </location>
</feature>
<comment type="caution">
    <text evidence="6">The sequence shown here is derived from an EMBL/GenBank/DDBJ whole genome shotgun (WGS) entry which is preliminary data.</text>
</comment>
<dbReference type="InterPro" id="IPR008271">
    <property type="entry name" value="Ser/Thr_kinase_AS"/>
</dbReference>
<feature type="region of interest" description="Disordered" evidence="4">
    <location>
        <begin position="984"/>
        <end position="1006"/>
    </location>
</feature>
<feature type="compositionally biased region" description="Low complexity" evidence="4">
    <location>
        <begin position="405"/>
        <end position="423"/>
    </location>
</feature>
<keyword evidence="7" id="KW-1185">Reference proteome</keyword>
<dbReference type="Pfam" id="PF00069">
    <property type="entry name" value="Pkinase"/>
    <property type="match status" value="1"/>
</dbReference>
<accession>A0A9P5RED4</accession>
<keyword evidence="1 3" id="KW-0547">Nucleotide-binding</keyword>
<dbReference type="InterPro" id="IPR000719">
    <property type="entry name" value="Prot_kinase_dom"/>
</dbReference>
<feature type="compositionally biased region" description="Polar residues" evidence="4">
    <location>
        <begin position="9"/>
        <end position="20"/>
    </location>
</feature>
<feature type="compositionally biased region" description="Pro residues" evidence="4">
    <location>
        <begin position="42"/>
        <end position="54"/>
    </location>
</feature>
<feature type="non-terminal residue" evidence="6">
    <location>
        <position position="1146"/>
    </location>
</feature>
<dbReference type="InterPro" id="IPR017441">
    <property type="entry name" value="Protein_kinase_ATP_BS"/>
</dbReference>
<feature type="region of interest" description="Disordered" evidence="4">
    <location>
        <begin position="336"/>
        <end position="359"/>
    </location>
</feature>
<dbReference type="PROSITE" id="PS00107">
    <property type="entry name" value="PROTEIN_KINASE_ATP"/>
    <property type="match status" value="1"/>
</dbReference>
<dbReference type="InterPro" id="IPR011009">
    <property type="entry name" value="Kinase-like_dom_sf"/>
</dbReference>
<dbReference type="Gene3D" id="1.10.510.10">
    <property type="entry name" value="Transferase(Phosphotransferase) domain 1"/>
    <property type="match status" value="1"/>
</dbReference>
<feature type="compositionally biased region" description="Basic and acidic residues" evidence="4">
    <location>
        <begin position="1114"/>
        <end position="1146"/>
    </location>
</feature>
<evidence type="ECO:0000256" key="4">
    <source>
        <dbReference type="SAM" id="MobiDB-lite"/>
    </source>
</evidence>
<feature type="compositionally biased region" description="Low complexity" evidence="4">
    <location>
        <begin position="456"/>
        <end position="473"/>
    </location>
</feature>
<evidence type="ECO:0000313" key="6">
    <source>
        <dbReference type="EMBL" id="KAF9128162.1"/>
    </source>
</evidence>
<name>A0A9P5RED4_9FUNG</name>
<feature type="compositionally biased region" description="Low complexity" evidence="4">
    <location>
        <begin position="195"/>
        <end position="206"/>
    </location>
</feature>
<proteinExistence type="predicted"/>
<feature type="compositionally biased region" description="Low complexity" evidence="4">
    <location>
        <begin position="505"/>
        <end position="518"/>
    </location>
</feature>
<feature type="compositionally biased region" description="Polar residues" evidence="4">
    <location>
        <begin position="60"/>
        <end position="72"/>
    </location>
</feature>
<sequence>VDHLDQLPLDTNSFVNNNSYDNDDGNKPLSPSHLHLLNPTTWPLPPPFQPPSPPSSTSTKALQTHSTTQGQGITPPLSIMIPVSRQKLVPVPVPVTVPVSAEVSNPVSGAPQSHHAVFVSHTSAPVLIVEQQQQQQVPGLIPVSSPSSGSSSNSNSNNSNGVTQPGALSSSPSPPQSQPPLVSSRVLDRFRNRRTTTTNSNDSSSSPHHEHQDVEEPHPLTIHTIVSEPESPSPILAAWSTPQHPNLDYLAPYHPSLHKNVHNWSEILLDQLRQKSASSPNELEPPGDAANNVGGGDERKAFSIQAALSSSVPEIAPAAPATFQGISAAPIAIASPSDNAGASSSSSPSTSTAAARRRQQVYSPAPIDKHFLFQTHHREQRPKQQQKQPPQLGNGRKHSSRTHSRAGSPSSSSSSSLASLETGAGAGKRIRRRTIRSLKELMRFFRRLFRSRRSEQQQQQQQSTISSSSSSAEEQQRQKSKYKTKPKQREGRGVPPVLPPSCLTNDAHNNNINTDTNSNNIAAAAERQDHKDKDDVFNYLVVSEDDDDETLGVQNNSNSKKNQRRESLTQIVSSAEREDEVVVRSLSAMTVQPQQPTASSPDTAALRAVPKMMKVINRIKNQVHKAQEAVHLPGKHAPTPTSTPTSVPETIIPIPADTTPAVQAPPVVIPPQKQYFNGARIHPTLLELYEITDHVLGVGTFATVREVRLKSSGQSFALKIILKKTLQGKGAMLDTEISVLSKVRHPNCVSLLEMFETEDAVFLITDLAEGGELFEQLLQKGCYTEGDAARLVREILLGVEYLHSMEIVHRDLKPENLLFLDKSENARLLITDFGLSKVLTSGEDVLMTACGTPGYVAPEVLEQIGHGKPVDMWSLGVIAYTLLCGYTPFWGEGQYQFEDEYWRDISPLAKNFINTLLVRPAEIRSTATQALAHPWFRAMLDQDLSAPASPQDSVNLLPAVRKNFNARTVFKKAVRAVGILRRMQAAPPSQQREQQQQQAQSPSATTASIPNLLETSASVANGGAVLAQDGSDYILPSPPPPNNSFARPHQAELIVTVNGTAGRNQAQQLEQERLYSKNIHAINSWSFHDVVSAALLANAQGLGGVSGGGEEGEEVVRGKEAVRNDSEDQLRRVSDVLEDLSATREP</sequence>
<evidence type="ECO:0000313" key="7">
    <source>
        <dbReference type="Proteomes" id="UP000748756"/>
    </source>
</evidence>
<dbReference type="PROSITE" id="PS00108">
    <property type="entry name" value="PROTEIN_KINASE_ST"/>
    <property type="match status" value="1"/>
</dbReference>
<feature type="region of interest" description="Disordered" evidence="4">
    <location>
        <begin position="377"/>
        <end position="428"/>
    </location>
</feature>
<feature type="compositionally biased region" description="Low complexity" evidence="4">
    <location>
        <begin position="984"/>
        <end position="1004"/>
    </location>
</feature>
<feature type="region of interest" description="Disordered" evidence="4">
    <location>
        <begin position="1104"/>
        <end position="1146"/>
    </location>
</feature>
<evidence type="ECO:0000259" key="5">
    <source>
        <dbReference type="PROSITE" id="PS50011"/>
    </source>
</evidence>
<keyword evidence="2 3" id="KW-0067">ATP-binding</keyword>
<evidence type="ECO:0000256" key="1">
    <source>
        <dbReference type="ARBA" id="ARBA00022741"/>
    </source>
</evidence>
<dbReference type="OrthoDB" id="40902at2759"/>
<dbReference type="Gene3D" id="3.30.200.20">
    <property type="entry name" value="Phosphorylase Kinase, domain 1"/>
    <property type="match status" value="1"/>
</dbReference>
<feature type="compositionally biased region" description="Low complexity" evidence="4">
    <location>
        <begin position="132"/>
        <end position="162"/>
    </location>
</feature>
<feature type="domain" description="Protein kinase" evidence="5">
    <location>
        <begin position="690"/>
        <end position="936"/>
    </location>
</feature>